<organism evidence="1 2">
    <name type="scientific">Callosobruchus maculatus</name>
    <name type="common">Southern cowpea weevil</name>
    <name type="synonym">Pulse bruchid</name>
    <dbReference type="NCBI Taxonomy" id="64391"/>
    <lineage>
        <taxon>Eukaryota</taxon>
        <taxon>Metazoa</taxon>
        <taxon>Ecdysozoa</taxon>
        <taxon>Arthropoda</taxon>
        <taxon>Hexapoda</taxon>
        <taxon>Insecta</taxon>
        <taxon>Pterygota</taxon>
        <taxon>Neoptera</taxon>
        <taxon>Endopterygota</taxon>
        <taxon>Coleoptera</taxon>
        <taxon>Polyphaga</taxon>
        <taxon>Cucujiformia</taxon>
        <taxon>Chrysomeloidea</taxon>
        <taxon>Chrysomelidae</taxon>
        <taxon>Bruchinae</taxon>
        <taxon>Bruchini</taxon>
        <taxon>Callosobruchus</taxon>
    </lineage>
</organism>
<dbReference type="Proteomes" id="UP000410492">
    <property type="component" value="Unassembled WGS sequence"/>
</dbReference>
<gene>
    <name evidence="1" type="ORF">CALMAC_LOCUS11418</name>
</gene>
<name>A0A653CSX2_CALMS</name>
<evidence type="ECO:0000313" key="2">
    <source>
        <dbReference type="Proteomes" id="UP000410492"/>
    </source>
</evidence>
<dbReference type="EMBL" id="CAACVG010008705">
    <property type="protein sequence ID" value="VEN50779.1"/>
    <property type="molecule type" value="Genomic_DNA"/>
</dbReference>
<protein>
    <submittedName>
        <fullName evidence="1">Uncharacterized protein</fullName>
    </submittedName>
</protein>
<accession>A0A653CSX2</accession>
<dbReference type="AlphaFoldDB" id="A0A653CSX2"/>
<feature type="non-terminal residue" evidence="1">
    <location>
        <position position="48"/>
    </location>
</feature>
<reference evidence="1 2" key="1">
    <citation type="submission" date="2019-01" db="EMBL/GenBank/DDBJ databases">
        <authorList>
            <person name="Sayadi A."/>
        </authorList>
    </citation>
    <scope>NUCLEOTIDE SEQUENCE [LARGE SCALE GENOMIC DNA]</scope>
</reference>
<dbReference type="OrthoDB" id="10473608at2759"/>
<sequence>MWCCCCCGGKKQRYQVDDFKKDLTKGTPILKDNTLEELKSRLEHTETG</sequence>
<proteinExistence type="predicted"/>
<keyword evidence="2" id="KW-1185">Reference proteome</keyword>
<evidence type="ECO:0000313" key="1">
    <source>
        <dbReference type="EMBL" id="VEN50779.1"/>
    </source>
</evidence>